<dbReference type="STRING" id="1796616.A4V09_16100"/>
<dbReference type="InterPro" id="IPR006059">
    <property type="entry name" value="SBP"/>
</dbReference>
<dbReference type="KEGG" id="byl:A4V09_16100"/>
<dbReference type="InterPro" id="IPR050490">
    <property type="entry name" value="Bact_solute-bd_prot1"/>
</dbReference>
<keyword evidence="4" id="KW-0564">Palmitate</keyword>
<keyword evidence="3" id="KW-0472">Membrane</keyword>
<organism evidence="7 8">
    <name type="scientific">Blautia pseudococcoides</name>
    <dbReference type="NCBI Taxonomy" id="1796616"/>
    <lineage>
        <taxon>Bacteria</taxon>
        <taxon>Bacillati</taxon>
        <taxon>Bacillota</taxon>
        <taxon>Clostridia</taxon>
        <taxon>Lachnospirales</taxon>
        <taxon>Lachnospiraceae</taxon>
        <taxon>Blautia</taxon>
    </lineage>
</organism>
<dbReference type="RefSeq" id="WP_065543279.1">
    <property type="nucleotide sequence ID" value="NZ_CP015405.2"/>
</dbReference>
<keyword evidence="8" id="KW-1185">Reference proteome</keyword>
<reference evidence="7" key="1">
    <citation type="submission" date="2017-04" db="EMBL/GenBank/DDBJ databases">
        <title>Complete Genome Sequences of Twelve Strains of a Stable Defined Moderately Diverse Mouse Microbiota 2 (sDMDMm2).</title>
        <authorList>
            <person name="Uchimura Y."/>
            <person name="Wyss M."/>
            <person name="Brugiroux S."/>
            <person name="Limenitakis J.P."/>
            <person name="Stecher B."/>
            <person name="McCoy K.D."/>
            <person name="Macpherson A.J."/>
        </authorList>
    </citation>
    <scope>NUCLEOTIDE SEQUENCE</scope>
    <source>
        <strain evidence="7">YL58</strain>
    </source>
</reference>
<accession>A0A1C7IFB7</accession>
<dbReference type="PROSITE" id="PS51257">
    <property type="entry name" value="PROKAR_LIPOPROTEIN"/>
    <property type="match status" value="1"/>
</dbReference>
<evidence type="ECO:0000256" key="5">
    <source>
        <dbReference type="ARBA" id="ARBA00023288"/>
    </source>
</evidence>
<name>A0A1C7IFB7_9FIRM</name>
<dbReference type="Gene3D" id="3.40.190.10">
    <property type="entry name" value="Periplasmic binding protein-like II"/>
    <property type="match status" value="2"/>
</dbReference>
<evidence type="ECO:0000313" key="8">
    <source>
        <dbReference type="Proteomes" id="UP000092574"/>
    </source>
</evidence>
<dbReference type="SUPFAM" id="SSF53850">
    <property type="entry name" value="Periplasmic binding protein-like II"/>
    <property type="match status" value="1"/>
</dbReference>
<evidence type="ECO:0000256" key="3">
    <source>
        <dbReference type="ARBA" id="ARBA00023136"/>
    </source>
</evidence>
<protein>
    <submittedName>
        <fullName evidence="7">ABC transporter substrate-binding protein</fullName>
    </submittedName>
</protein>
<dbReference type="Pfam" id="PF13416">
    <property type="entry name" value="SBP_bac_8"/>
    <property type="match status" value="1"/>
</dbReference>
<dbReference type="PANTHER" id="PTHR43649">
    <property type="entry name" value="ARABINOSE-BINDING PROTEIN-RELATED"/>
    <property type="match status" value="1"/>
</dbReference>
<evidence type="ECO:0000256" key="1">
    <source>
        <dbReference type="ARBA" id="ARBA00022475"/>
    </source>
</evidence>
<dbReference type="PANTHER" id="PTHR43649:SF33">
    <property type="entry name" value="POLYGALACTURONAN_RHAMNOGALACTURONAN-BINDING PROTEIN YTCQ"/>
    <property type="match status" value="1"/>
</dbReference>
<proteinExistence type="predicted"/>
<keyword evidence="5" id="KW-0449">Lipoprotein</keyword>
<feature type="signal peptide" evidence="6">
    <location>
        <begin position="1"/>
        <end position="21"/>
    </location>
</feature>
<evidence type="ECO:0000256" key="2">
    <source>
        <dbReference type="ARBA" id="ARBA00022729"/>
    </source>
</evidence>
<dbReference type="AlphaFoldDB" id="A0A1C7IFB7"/>
<dbReference type="EMBL" id="CP015405">
    <property type="protein sequence ID" value="ANU77149.1"/>
    <property type="molecule type" value="Genomic_DNA"/>
</dbReference>
<dbReference type="Proteomes" id="UP000092574">
    <property type="component" value="Chromosome"/>
</dbReference>
<gene>
    <name evidence="7" type="ORF">A4V09_16100</name>
</gene>
<evidence type="ECO:0000256" key="4">
    <source>
        <dbReference type="ARBA" id="ARBA00023139"/>
    </source>
</evidence>
<evidence type="ECO:0000313" key="7">
    <source>
        <dbReference type="EMBL" id="ANU77149.1"/>
    </source>
</evidence>
<feature type="chain" id="PRO_5038837318" evidence="6">
    <location>
        <begin position="22"/>
        <end position="583"/>
    </location>
</feature>
<evidence type="ECO:0000256" key="6">
    <source>
        <dbReference type="SAM" id="SignalP"/>
    </source>
</evidence>
<dbReference type="OrthoDB" id="3235892at2"/>
<keyword evidence="2 6" id="KW-0732">Signal</keyword>
<keyword evidence="1" id="KW-1003">Cell membrane</keyword>
<sequence>MKKRLVSIFLCVAMTAATVLSGCGASEDADGTASKESGSNEKYKEFLTVDVFDTLANYQGIQSGWFGKIVKDKFNMELNIIAPNVAGGGDALFQTRSAAGNLGDLVIVGTQNGRLNDLVKAGLLMDMTDLLKNKAVMKEYEDAITQTKQLTEQDGIYAIPSEISDNSPESVEDGIEPLVSPLVRWDAYKAAGYPEVKTLEDYIPAMKAMQEQVPESDSGKKTYAISMFKDWDDGLMVGAKNYASLYGYLESGFAMAKADGSDIQDVIADEGLYVRSLKFLFDANQEGLVDPESTTQNWDTLANKYRDGQVLTSHWSWQGKDCYNTAENKEAGKGFMPLMIDDMECFAYGCYAQGNTKNMIGIGSKAEDPERMADFIDWLYSPEGMELYQAGPEGLTWEMKDDKAVRTDFGNKALNGEKVSVPEEWGGGEYTDGVSALNFKALSVTNINPENKEPYSRAMWSSELEKNNTPLDLDWQEYTGGAKTTVEFLEMNDALSVSAGTSYSQPEEPSDITTLRNQCKEVIKDSSWKMVFAKDEAEFKSVLKNMQDTVKGLGYDQVLELDIQNAKDEAKAKVKAIEEYNNK</sequence>